<feature type="chain" id="PRO_5046249844" evidence="3">
    <location>
        <begin position="28"/>
        <end position="518"/>
    </location>
</feature>
<dbReference type="InterPro" id="IPR029058">
    <property type="entry name" value="AB_hydrolase_fold"/>
</dbReference>
<dbReference type="InterPro" id="IPR013595">
    <property type="entry name" value="Pept_S33_TAP-like_C"/>
</dbReference>
<dbReference type="PRINTS" id="PR00793">
    <property type="entry name" value="PROAMNOPTASE"/>
</dbReference>
<evidence type="ECO:0000256" key="3">
    <source>
        <dbReference type="SAM" id="SignalP"/>
    </source>
</evidence>
<name>A0ABY3XD52_9GAMM</name>
<evidence type="ECO:0000259" key="4">
    <source>
        <dbReference type="Pfam" id="PF00561"/>
    </source>
</evidence>
<dbReference type="GO" id="GO:0016787">
    <property type="term" value="F:hydrolase activity"/>
    <property type="evidence" value="ECO:0007669"/>
    <property type="project" value="UniProtKB-KW"/>
</dbReference>
<dbReference type="PANTHER" id="PTHR43798:SF27">
    <property type="entry name" value="HYDROLASE ALPHA_BETA HYDROLASE FOLD FAMILY"/>
    <property type="match status" value="1"/>
</dbReference>
<evidence type="ECO:0000313" key="7">
    <source>
        <dbReference type="Proteomes" id="UP000829194"/>
    </source>
</evidence>
<evidence type="ECO:0000259" key="5">
    <source>
        <dbReference type="Pfam" id="PF08386"/>
    </source>
</evidence>
<keyword evidence="3" id="KW-0732">Signal</keyword>
<sequence>MHRFGYAQRPRYAALGLAAAFAVLALAGCSNSGTPAAASGGAGKTAAVKRHYGRIVFDPCTLSSAYAAGTIAAQCATFKVPENHAAPNGRTIDLHIAWLPPTDESAVDDDPVFFLAGGPGQAATESWPLVDGAFREVRKHRSIVLVDQRGTGRSTPLTCRDAAGDSDGSQSEQAMLDHSVAAVERCAKSLKVDARYFTTTDAIADLDLVRTAIGAAKIDLVGVSYGTRVAQQYAGRYPQHTRAVVLDGVAPNELVLGSEHARNLDSALAAQFKLCQQTPACRARFGGEPREQLRRLMARLQAAPVEVDYRDPSTGEQLREKVTSGHVAMLTRMFSYAPEAASLLPLMLNEADQGRYAPLMSLSKMLGNQLSEELNYGMQLSVTCAEDADLFVADPADADTVLGDAMTKVLQAQCKVWPTGQRPKDFHAPFASPLPVLLLSGELDPVTPPRYGEQVLKHLPNGRHLILRGQGHGALRIGCTPKLLGQFIETANAKQLDARCLDALGYVPPFVSFNGWEP</sequence>
<evidence type="ECO:0000256" key="1">
    <source>
        <dbReference type="ARBA" id="ARBA00010088"/>
    </source>
</evidence>
<gene>
    <name evidence="6" type="ORF">MOV92_25130</name>
</gene>
<dbReference type="RefSeq" id="WP_057945145.1">
    <property type="nucleotide sequence ID" value="NZ_CP011131.1"/>
</dbReference>
<protein>
    <submittedName>
        <fullName evidence="6">Alpha/beta hydrolase</fullName>
    </submittedName>
</protein>
<reference evidence="6 7" key="1">
    <citation type="submission" date="2022-03" db="EMBL/GenBank/DDBJ databases">
        <title>Complete genome sequence of Lysobacter capsici VKM B-2533 and Lysobacter gummosus 10.1.1, promising sources of lytic agents.</title>
        <authorList>
            <person name="Tarlachkov S.V."/>
            <person name="Kudryakova I.V."/>
            <person name="Afoshin A.S."/>
            <person name="Leontyevskaya E.A."/>
            <person name="Leontyevskaya N.V."/>
        </authorList>
    </citation>
    <scope>NUCLEOTIDE SEQUENCE [LARGE SCALE GENOMIC DNA]</scope>
    <source>
        <strain evidence="6 7">10.1.1</strain>
    </source>
</reference>
<feature type="domain" description="AB hydrolase-1" evidence="4">
    <location>
        <begin position="111"/>
        <end position="260"/>
    </location>
</feature>
<dbReference type="Gene3D" id="3.40.50.1820">
    <property type="entry name" value="alpha/beta hydrolase"/>
    <property type="match status" value="1"/>
</dbReference>
<accession>A0ABY3XD52</accession>
<dbReference type="InterPro" id="IPR002410">
    <property type="entry name" value="Peptidase_S33"/>
</dbReference>
<dbReference type="PANTHER" id="PTHR43798">
    <property type="entry name" value="MONOACYLGLYCEROL LIPASE"/>
    <property type="match status" value="1"/>
</dbReference>
<proteinExistence type="inferred from homology"/>
<feature type="signal peptide" evidence="3">
    <location>
        <begin position="1"/>
        <end position="27"/>
    </location>
</feature>
<dbReference type="Proteomes" id="UP000829194">
    <property type="component" value="Chromosome"/>
</dbReference>
<keyword evidence="7" id="KW-1185">Reference proteome</keyword>
<dbReference type="Pfam" id="PF00561">
    <property type="entry name" value="Abhydrolase_1"/>
    <property type="match status" value="1"/>
</dbReference>
<dbReference type="InterPro" id="IPR000073">
    <property type="entry name" value="AB_hydrolase_1"/>
</dbReference>
<comment type="similarity">
    <text evidence="1">Belongs to the peptidase S33 family.</text>
</comment>
<evidence type="ECO:0000313" key="6">
    <source>
        <dbReference type="EMBL" id="UNP29694.1"/>
    </source>
</evidence>
<evidence type="ECO:0000256" key="2">
    <source>
        <dbReference type="ARBA" id="ARBA00022801"/>
    </source>
</evidence>
<feature type="domain" description="Peptidase S33 tripeptidyl aminopeptidase-like C-terminal" evidence="5">
    <location>
        <begin position="403"/>
        <end position="500"/>
    </location>
</feature>
<dbReference type="Pfam" id="PF08386">
    <property type="entry name" value="Abhydrolase_4"/>
    <property type="match status" value="1"/>
</dbReference>
<organism evidence="6 7">
    <name type="scientific">Lysobacter gummosus</name>
    <dbReference type="NCBI Taxonomy" id="262324"/>
    <lineage>
        <taxon>Bacteria</taxon>
        <taxon>Pseudomonadati</taxon>
        <taxon>Pseudomonadota</taxon>
        <taxon>Gammaproteobacteria</taxon>
        <taxon>Lysobacterales</taxon>
        <taxon>Lysobacteraceae</taxon>
        <taxon>Lysobacter</taxon>
    </lineage>
</organism>
<dbReference type="InterPro" id="IPR050266">
    <property type="entry name" value="AB_hydrolase_sf"/>
</dbReference>
<dbReference type="PROSITE" id="PS51257">
    <property type="entry name" value="PROKAR_LIPOPROTEIN"/>
    <property type="match status" value="1"/>
</dbReference>
<keyword evidence="2 6" id="KW-0378">Hydrolase</keyword>
<dbReference type="EMBL" id="CP093547">
    <property type="protein sequence ID" value="UNP29694.1"/>
    <property type="molecule type" value="Genomic_DNA"/>
</dbReference>
<dbReference type="SUPFAM" id="SSF53474">
    <property type="entry name" value="alpha/beta-Hydrolases"/>
    <property type="match status" value="1"/>
</dbReference>